<dbReference type="EMBL" id="KE344870">
    <property type="protein sequence ID" value="EXB82811.1"/>
    <property type="molecule type" value="Genomic_DNA"/>
</dbReference>
<feature type="binding site" evidence="9">
    <location>
        <position position="357"/>
    </location>
    <ligand>
        <name>Cu cation</name>
        <dbReference type="ChEBI" id="CHEBI:23378"/>
        <label>B</label>
    </ligand>
</feature>
<evidence type="ECO:0000256" key="8">
    <source>
        <dbReference type="ARBA" id="ARBA00023157"/>
    </source>
</evidence>
<reference evidence="16" key="1">
    <citation type="submission" date="2013-01" db="EMBL/GenBank/DDBJ databases">
        <title>Draft Genome Sequence of a Mulberry Tree, Morus notabilis C.K. Schneid.</title>
        <authorList>
            <person name="He N."/>
            <person name="Zhao S."/>
        </authorList>
    </citation>
    <scope>NUCLEOTIDE SEQUENCE</scope>
</reference>
<dbReference type="GO" id="GO:0004097">
    <property type="term" value="F:catechol oxidase activity"/>
    <property type="evidence" value="ECO:0007669"/>
    <property type="project" value="InterPro"/>
</dbReference>
<comment type="cofactor">
    <cofactor evidence="9">
        <name>Cu(2+)</name>
        <dbReference type="ChEBI" id="CHEBI:29036"/>
    </cofactor>
    <text evidence="9">Binds 2 copper ions per subunit.</text>
</comment>
<dbReference type="InterPro" id="IPR022739">
    <property type="entry name" value="Polyphenol_oxidase_cen"/>
</dbReference>
<comment type="subcellular location">
    <subcellularLocation>
        <location evidence="1">Plastid</location>
        <location evidence="1">Chloroplast thylakoid lumen</location>
    </subcellularLocation>
</comment>
<keyword evidence="5" id="KW-0560">Oxidoreductase</keyword>
<feature type="disulfide bond" evidence="10">
    <location>
        <begin position="107"/>
        <end position="171"/>
    </location>
</feature>
<dbReference type="OrthoDB" id="6132182at2759"/>
<proteinExistence type="inferred from homology"/>
<keyword evidence="8 10" id="KW-1015">Disulfide bond</keyword>
<dbReference type="eggNOG" id="ENOG502QVBP">
    <property type="taxonomic scope" value="Eukaryota"/>
</dbReference>
<dbReference type="PROSITE" id="PS00498">
    <property type="entry name" value="TYROSINASE_2"/>
    <property type="match status" value="1"/>
</dbReference>
<dbReference type="SUPFAM" id="SSF48056">
    <property type="entry name" value="Di-copper centre-containing domain"/>
    <property type="match status" value="1"/>
</dbReference>
<feature type="domain" description="Tyrosinase copper-binding" evidence="13">
    <location>
        <begin position="191"/>
        <end position="208"/>
    </location>
</feature>
<keyword evidence="3 9" id="KW-0479">Metal-binding</keyword>
<dbReference type="STRING" id="981085.W9RD31"/>
<dbReference type="PANTHER" id="PTHR11474:SF76">
    <property type="entry name" value="SHKT DOMAIN-CONTAINING PROTEIN"/>
    <property type="match status" value="1"/>
</dbReference>
<organism evidence="15 16">
    <name type="scientific">Morus notabilis</name>
    <dbReference type="NCBI Taxonomy" id="981085"/>
    <lineage>
        <taxon>Eukaryota</taxon>
        <taxon>Viridiplantae</taxon>
        <taxon>Streptophyta</taxon>
        <taxon>Embryophyta</taxon>
        <taxon>Tracheophyta</taxon>
        <taxon>Spermatophyta</taxon>
        <taxon>Magnoliopsida</taxon>
        <taxon>eudicotyledons</taxon>
        <taxon>Gunneridae</taxon>
        <taxon>Pentapetalae</taxon>
        <taxon>rosids</taxon>
        <taxon>fabids</taxon>
        <taxon>Rosales</taxon>
        <taxon>Moraceae</taxon>
        <taxon>Moreae</taxon>
        <taxon>Morus</taxon>
    </lineage>
</organism>
<dbReference type="InterPro" id="IPR022740">
    <property type="entry name" value="Polyphenol_oxidase_C"/>
</dbReference>
<evidence type="ECO:0000256" key="3">
    <source>
        <dbReference type="ARBA" id="ARBA00022723"/>
    </source>
</evidence>
<feature type="binding site" evidence="9">
    <location>
        <position position="191"/>
    </location>
    <ligand>
        <name>Cu cation</name>
        <dbReference type="ChEBI" id="CHEBI:23378"/>
        <label>A</label>
    </ligand>
</feature>
<dbReference type="Pfam" id="PF12142">
    <property type="entry name" value="PPO1_DWL"/>
    <property type="match status" value="1"/>
</dbReference>
<dbReference type="Gene3D" id="1.10.1280.10">
    <property type="entry name" value="Di-copper center containing domain from catechol oxidase"/>
    <property type="match status" value="1"/>
</dbReference>
<evidence type="ECO:0000259" key="13">
    <source>
        <dbReference type="PROSITE" id="PS00497"/>
    </source>
</evidence>
<dbReference type="KEGG" id="mnt:21395354"/>
<dbReference type="PIRSF" id="PIRSF000290">
    <property type="entry name" value="PPO_plant"/>
    <property type="match status" value="1"/>
</dbReference>
<evidence type="ECO:0000256" key="9">
    <source>
        <dbReference type="PIRSR" id="PIRSR000290-1"/>
    </source>
</evidence>
<dbReference type="GO" id="GO:0046872">
    <property type="term" value="F:metal ion binding"/>
    <property type="evidence" value="ECO:0007669"/>
    <property type="project" value="UniProtKB-KW"/>
</dbReference>
<feature type="cross-link" description="2'-(S-cysteinyl)-histidine (Cys-His)" evidence="11">
    <location>
        <begin position="174"/>
        <end position="191"/>
    </location>
</feature>
<evidence type="ECO:0000256" key="5">
    <source>
        <dbReference type="ARBA" id="ARBA00023002"/>
    </source>
</evidence>
<dbReference type="GO" id="GO:0046148">
    <property type="term" value="P:pigment biosynthetic process"/>
    <property type="evidence" value="ECO:0007669"/>
    <property type="project" value="InterPro"/>
</dbReference>
<keyword evidence="6 9" id="KW-0186">Copper</keyword>
<dbReference type="Proteomes" id="UP000030645">
    <property type="component" value="Unassembled WGS sequence"/>
</dbReference>
<dbReference type="AlphaFoldDB" id="W9RD31"/>
<dbReference type="Pfam" id="PF00264">
    <property type="entry name" value="Tyrosinase"/>
    <property type="match status" value="1"/>
</dbReference>
<accession>W9RD31</accession>
<feature type="region of interest" description="Disordered" evidence="12">
    <location>
        <begin position="519"/>
        <end position="541"/>
    </location>
</feature>
<keyword evidence="4" id="KW-0883">Thioether bond</keyword>
<gene>
    <name evidence="15" type="ORF">L484_012125</name>
</gene>
<keyword evidence="7" id="KW-0793">Thylakoid</keyword>
<dbReference type="InterPro" id="IPR002227">
    <property type="entry name" value="Tyrosinase_Cu-bd"/>
</dbReference>
<evidence type="ECO:0000256" key="7">
    <source>
        <dbReference type="ARBA" id="ARBA00023078"/>
    </source>
</evidence>
<dbReference type="InterPro" id="IPR016213">
    <property type="entry name" value="Polyphenol_oxidase"/>
</dbReference>
<feature type="binding site" evidence="9">
    <location>
        <position position="327"/>
    </location>
    <ligand>
        <name>Cu cation</name>
        <dbReference type="ChEBI" id="CHEBI:23378"/>
        <label>B</label>
    </ligand>
</feature>
<dbReference type="PROSITE" id="PS00497">
    <property type="entry name" value="TYROSINASE_1"/>
    <property type="match status" value="1"/>
</dbReference>
<dbReference type="SMR" id="W9RD31"/>
<evidence type="ECO:0000256" key="12">
    <source>
        <dbReference type="SAM" id="MobiDB-lite"/>
    </source>
</evidence>
<dbReference type="InterPro" id="IPR050316">
    <property type="entry name" value="Tyrosinase/Hemocyanin"/>
</dbReference>
<dbReference type="Pfam" id="PF12143">
    <property type="entry name" value="PPO1_KFDV"/>
    <property type="match status" value="1"/>
</dbReference>
<name>W9RD31_9ROSA</name>
<dbReference type="PRINTS" id="PR00092">
    <property type="entry name" value="TYROSINASE"/>
</dbReference>
<evidence type="ECO:0000313" key="15">
    <source>
        <dbReference type="EMBL" id="EXB82811.1"/>
    </source>
</evidence>
<evidence type="ECO:0000256" key="1">
    <source>
        <dbReference type="ARBA" id="ARBA00004456"/>
    </source>
</evidence>
<feature type="disulfide bond" evidence="10">
    <location>
        <begin position="93"/>
        <end position="108"/>
    </location>
</feature>
<dbReference type="FunFam" id="1.10.1280.10:FF:000007">
    <property type="entry name" value="Polyphenol oxidase, chloroplastic"/>
    <property type="match status" value="1"/>
</dbReference>
<evidence type="ECO:0000313" key="16">
    <source>
        <dbReference type="Proteomes" id="UP000030645"/>
    </source>
</evidence>
<evidence type="ECO:0000256" key="11">
    <source>
        <dbReference type="PIRSR" id="PIRSR000290-3"/>
    </source>
</evidence>
<keyword evidence="16" id="KW-1185">Reference proteome</keyword>
<feature type="domain" description="Tyrosinase copper-binding" evidence="14">
    <location>
        <begin position="350"/>
        <end position="361"/>
    </location>
</feature>
<dbReference type="InterPro" id="IPR008922">
    <property type="entry name" value="Di-copper_centre_dom_sf"/>
</dbReference>
<feature type="binding site" evidence="9">
    <location>
        <position position="323"/>
    </location>
    <ligand>
        <name>Cu cation</name>
        <dbReference type="ChEBI" id="CHEBI:23378"/>
        <label>B</label>
    </ligand>
</feature>
<evidence type="ECO:0000256" key="4">
    <source>
        <dbReference type="ARBA" id="ARBA00022784"/>
    </source>
</evidence>
<feature type="binding site" evidence="9">
    <location>
        <position position="170"/>
    </location>
    <ligand>
        <name>Cu cation</name>
        <dbReference type="ChEBI" id="CHEBI:23378"/>
        <label>A</label>
    </ligand>
</feature>
<sequence>MASLVLTSTSFCPSFRTPGDAKPTKGIRKSNIACKITSDQTDQQSSSTSSPRKYDRRDVLLGLGGLYGMAGLSTVNGPLASAAPIQAPDLSKCHLPDDVPPTVHVECCPPVAPKIIDYTPPAHIPSKLRVRLPAHTLDKEYIDKYNIAMERMRALPDDDPRSFTQQAMVHCAYCNGAYDQIGFPDINIQVHNCWLFLPFHRWQLYFYERILGSLINDPTFALPFWNWDHPEGMRMPDIFADPTSSLYDENRNPNHQPPVVVDLDYTKGADDPTIDDKQQIIHNLSIMYRQVVTPKTAELFFGLPYRAGDQPNPGMGALERMPHNNLHIWGGNPNNPNNEDLGHFYSSGRDPLFYSLHANVDRIWNIWKTLPGDKRTDFSDSDWLETSFVFYDEKKQLVRVKVKDAVDTRLLGYTYEKRPLPWLNCKPESRKAKVTTTASNILVPSARAVEKKVTTPLTAFPLMLDNPISTVVPRPKKRRSKKEKDDAEEVLIIKGVEFEETLSVSFAVYVNDEDQTETIRPDNSEFAGSFTSVPSGKKDSHEKTKTDVLFAITELLEDLDAEDDDTVVVTLVPRNEVGKVKIDGIKIELRS</sequence>
<evidence type="ECO:0000256" key="10">
    <source>
        <dbReference type="PIRSR" id="PIRSR000290-2"/>
    </source>
</evidence>
<dbReference type="PANTHER" id="PTHR11474">
    <property type="entry name" value="TYROSINASE FAMILY MEMBER"/>
    <property type="match status" value="1"/>
</dbReference>
<protein>
    <submittedName>
        <fullName evidence="15">Polyphenol oxidase</fullName>
    </submittedName>
</protein>
<evidence type="ECO:0000256" key="6">
    <source>
        <dbReference type="ARBA" id="ARBA00023008"/>
    </source>
</evidence>
<feature type="binding site" evidence="9">
    <location>
        <position position="200"/>
    </location>
    <ligand>
        <name>Cu cation</name>
        <dbReference type="ChEBI" id="CHEBI:23378"/>
        <label>A</label>
    </ligand>
</feature>
<evidence type="ECO:0000259" key="14">
    <source>
        <dbReference type="PROSITE" id="PS00498"/>
    </source>
</evidence>
<dbReference type="GO" id="GO:0009543">
    <property type="term" value="C:chloroplast thylakoid lumen"/>
    <property type="evidence" value="ECO:0007669"/>
    <property type="project" value="UniProtKB-SubCell"/>
</dbReference>
<evidence type="ECO:0000256" key="2">
    <source>
        <dbReference type="ARBA" id="ARBA00009928"/>
    </source>
</evidence>
<comment type="similarity">
    <text evidence="2">Belongs to the tyrosinase family.</text>
</comment>